<accession>A0A9N9A912</accession>
<dbReference type="OrthoDB" id="2435836at2759"/>
<evidence type="ECO:0000313" key="1">
    <source>
        <dbReference type="EMBL" id="CAG8524096.1"/>
    </source>
</evidence>
<sequence>MRENYNFNHCYLSEYEKAIRDTDENFSIEDYEVFQILKNKTY</sequence>
<dbReference type="AlphaFoldDB" id="A0A9N9A912"/>
<evidence type="ECO:0000313" key="2">
    <source>
        <dbReference type="Proteomes" id="UP000789570"/>
    </source>
</evidence>
<organism evidence="1 2">
    <name type="scientific">Funneliformis caledonium</name>
    <dbReference type="NCBI Taxonomy" id="1117310"/>
    <lineage>
        <taxon>Eukaryota</taxon>
        <taxon>Fungi</taxon>
        <taxon>Fungi incertae sedis</taxon>
        <taxon>Mucoromycota</taxon>
        <taxon>Glomeromycotina</taxon>
        <taxon>Glomeromycetes</taxon>
        <taxon>Glomerales</taxon>
        <taxon>Glomeraceae</taxon>
        <taxon>Funneliformis</taxon>
    </lineage>
</organism>
<gene>
    <name evidence="1" type="ORF">FCALED_LOCUS4851</name>
</gene>
<keyword evidence="2" id="KW-1185">Reference proteome</keyword>
<proteinExistence type="predicted"/>
<protein>
    <submittedName>
        <fullName evidence="1">2381_t:CDS:1</fullName>
    </submittedName>
</protein>
<name>A0A9N9A912_9GLOM</name>
<reference evidence="1" key="1">
    <citation type="submission" date="2021-06" db="EMBL/GenBank/DDBJ databases">
        <authorList>
            <person name="Kallberg Y."/>
            <person name="Tangrot J."/>
            <person name="Rosling A."/>
        </authorList>
    </citation>
    <scope>NUCLEOTIDE SEQUENCE</scope>
    <source>
        <strain evidence="1">UK204</strain>
    </source>
</reference>
<dbReference type="EMBL" id="CAJVPQ010000973">
    <property type="protein sequence ID" value="CAG8524096.1"/>
    <property type="molecule type" value="Genomic_DNA"/>
</dbReference>
<dbReference type="Proteomes" id="UP000789570">
    <property type="component" value="Unassembled WGS sequence"/>
</dbReference>
<comment type="caution">
    <text evidence="1">The sequence shown here is derived from an EMBL/GenBank/DDBJ whole genome shotgun (WGS) entry which is preliminary data.</text>
</comment>